<dbReference type="OrthoDB" id="277294at2"/>
<keyword evidence="4" id="KW-1185">Reference proteome</keyword>
<name>A0A2N0BLR7_9LEPT</name>
<dbReference type="SMART" id="SM01236">
    <property type="entry name" value="Haem_oxygenase_2"/>
    <property type="match status" value="1"/>
</dbReference>
<proteinExistence type="predicted"/>
<reference evidence="3" key="1">
    <citation type="submission" date="2017-07" db="EMBL/GenBank/DDBJ databases">
        <title>Leptospira spp. isolated from tropical soils.</title>
        <authorList>
            <person name="Thibeaux R."/>
            <person name="Iraola G."/>
            <person name="Ferres I."/>
            <person name="Bierque E."/>
            <person name="Girault D."/>
            <person name="Soupe-Gilbert M.-E."/>
            <person name="Picardeau M."/>
            <person name="Goarant C."/>
        </authorList>
    </citation>
    <scope>NUCLEOTIDE SEQUENCE [LARGE SCALE GENOMIC DNA]</scope>
    <source>
        <strain evidence="3">ATI7-C-A5</strain>
    </source>
</reference>
<dbReference type="EMBL" id="NPEF01000137">
    <property type="protein sequence ID" value="PJZ92425.1"/>
    <property type="molecule type" value="Genomic_DNA"/>
</dbReference>
<organism evidence="3">
    <name type="scientific">Leptospira ellisii</name>
    <dbReference type="NCBI Taxonomy" id="2023197"/>
    <lineage>
        <taxon>Bacteria</taxon>
        <taxon>Pseudomonadati</taxon>
        <taxon>Spirochaetota</taxon>
        <taxon>Spirochaetia</taxon>
        <taxon>Leptospirales</taxon>
        <taxon>Leptospiraceae</taxon>
        <taxon>Leptospira</taxon>
    </lineage>
</organism>
<dbReference type="InterPro" id="IPR039068">
    <property type="entry name" value="PqqC-like"/>
</dbReference>
<reference evidence="2" key="3">
    <citation type="submission" date="2023-10" db="EMBL/GenBank/DDBJ databases">
        <authorList>
            <person name="Picardeau M."/>
            <person name="Thibeaux R."/>
        </authorList>
    </citation>
    <scope>NUCLEOTIDE SEQUENCE</scope>
    <source>
        <strain evidence="2">ATI7-C-A5</strain>
    </source>
</reference>
<dbReference type="Pfam" id="PF14518">
    <property type="entry name" value="Haem_oxygenas_2"/>
    <property type="match status" value="1"/>
</dbReference>
<dbReference type="Proteomes" id="UP000232122">
    <property type="component" value="Unassembled WGS sequence"/>
</dbReference>
<reference evidence="2 4" key="2">
    <citation type="journal article" date="2018" name="Microb. Genom.">
        <title>Deciphering the unexplored Leptospira diversity from soils uncovers genomic evolution to virulence.</title>
        <authorList>
            <person name="Thibeaux R."/>
            <person name="Iraola G."/>
            <person name="Ferres I."/>
            <person name="Bierque E."/>
            <person name="Girault D."/>
            <person name="Soupe-Gilbert M.E."/>
            <person name="Picardeau M."/>
            <person name="Goarant C."/>
        </authorList>
    </citation>
    <scope>NUCLEOTIDE SEQUENCE [LARGE SCALE GENOMIC DNA]</scope>
    <source>
        <strain evidence="2 4">ATI7-C-A5</strain>
    </source>
</reference>
<dbReference type="PANTHER" id="PTHR40279:SF3">
    <property type="entry name" value="4-AMINOBENZOATE SYNTHASE"/>
    <property type="match status" value="1"/>
</dbReference>
<dbReference type="RefSeq" id="WP_100746608.1">
    <property type="nucleotide sequence ID" value="NZ_NPEF02000005.1"/>
</dbReference>
<dbReference type="SUPFAM" id="SSF48613">
    <property type="entry name" value="Heme oxygenase-like"/>
    <property type="match status" value="1"/>
</dbReference>
<gene>
    <name evidence="2" type="ORF">CH379_005745</name>
    <name evidence="3" type="ORF">CH379_13205</name>
</gene>
<protein>
    <submittedName>
        <fullName evidence="2">Iron-containing redox enzyme family protein</fullName>
    </submittedName>
</protein>
<evidence type="ECO:0000313" key="3">
    <source>
        <dbReference type="EMBL" id="PJZ92425.1"/>
    </source>
</evidence>
<dbReference type="PANTHER" id="PTHR40279">
    <property type="entry name" value="PQQC-LIKE PROTEIN"/>
    <property type="match status" value="1"/>
</dbReference>
<dbReference type="Gene3D" id="1.20.910.10">
    <property type="entry name" value="Heme oxygenase-like"/>
    <property type="match status" value="1"/>
</dbReference>
<evidence type="ECO:0000313" key="2">
    <source>
        <dbReference type="EMBL" id="MDV6235128.1"/>
    </source>
</evidence>
<dbReference type="EMBL" id="NPEF02000005">
    <property type="protein sequence ID" value="MDV6235128.1"/>
    <property type="molecule type" value="Genomic_DNA"/>
</dbReference>
<accession>A0A2N0BLR7</accession>
<keyword evidence="1" id="KW-0560">Oxidoreductase</keyword>
<evidence type="ECO:0000256" key="1">
    <source>
        <dbReference type="ARBA" id="ARBA00023002"/>
    </source>
</evidence>
<evidence type="ECO:0000313" key="4">
    <source>
        <dbReference type="Proteomes" id="UP000232122"/>
    </source>
</evidence>
<dbReference type="GO" id="GO:0016491">
    <property type="term" value="F:oxidoreductase activity"/>
    <property type="evidence" value="ECO:0007669"/>
    <property type="project" value="UniProtKB-KW"/>
</dbReference>
<comment type="caution">
    <text evidence="3">The sequence shown here is derived from an EMBL/GenBank/DDBJ whole genome shotgun (WGS) entry which is preliminary data.</text>
</comment>
<dbReference type="InterPro" id="IPR016084">
    <property type="entry name" value="Haem_Oase-like_multi-hlx"/>
</dbReference>
<accession>A0A2N0B795</accession>
<sequence length="232" mass="27018">MSLINHPSHTFVSFRADLETAVRTHPVLTANRWLEEKEKRMERKDLLLWLRQEHFVSVDFVNWFLNTASIADSLEAKIVLVSNIWEELGEGREEDSHVSILGKFLSDMRETVGPGDILPETKAYLDLMQRITRRDFYSALGALGPANEYLLKLEYSRMFMSYGELKRRIPLPEGKFFQVNLDADESHSEKLFRLIESSADTEEKRERVREGSRMALDARLVFYEGLTAFQRL</sequence>
<dbReference type="AlphaFoldDB" id="A0A2N0BLR7"/>